<feature type="region of interest" description="Disordered" evidence="1">
    <location>
        <begin position="65"/>
        <end position="94"/>
    </location>
</feature>
<evidence type="ECO:0000313" key="4">
    <source>
        <dbReference type="Proteomes" id="UP000005225"/>
    </source>
</evidence>
<evidence type="ECO:0000259" key="2">
    <source>
        <dbReference type="Pfam" id="PF15852"/>
    </source>
</evidence>
<proteinExistence type="predicted"/>
<dbReference type="InterPro" id="IPR040119">
    <property type="entry name" value="C10orf67-like"/>
</dbReference>
<dbReference type="PANTHER" id="PTHR22382">
    <property type="entry name" value="RIKEN CDNA 4921504E06 GENE"/>
    <property type="match status" value="1"/>
</dbReference>
<dbReference type="GeneTree" id="ENSGT00940000167080"/>
<dbReference type="Pfam" id="PF15852">
    <property type="entry name" value="DUF4724"/>
    <property type="match status" value="1"/>
</dbReference>
<protein>
    <recommendedName>
        <fullName evidence="2">DUF4724 domain-containing protein</fullName>
    </recommendedName>
</protein>
<evidence type="ECO:0000313" key="3">
    <source>
        <dbReference type="Ensembl" id="ENSOGAP00000008252.2"/>
    </source>
</evidence>
<reference evidence="3" key="2">
    <citation type="submission" date="2025-08" db="UniProtKB">
        <authorList>
            <consortium name="Ensembl"/>
        </authorList>
    </citation>
    <scope>IDENTIFICATION</scope>
</reference>
<dbReference type="HOGENOM" id="CLU_185432_0_0_1"/>
<feature type="domain" description="DUF4724" evidence="2">
    <location>
        <begin position="1"/>
        <end position="91"/>
    </location>
</feature>
<reference evidence="3" key="3">
    <citation type="submission" date="2025-09" db="UniProtKB">
        <authorList>
            <consortium name="Ensembl"/>
        </authorList>
    </citation>
    <scope>IDENTIFICATION</scope>
</reference>
<dbReference type="STRING" id="30611.ENSOGAP00000008252"/>
<dbReference type="Ensembl" id="ENSOGAT00000009212.2">
    <property type="protein sequence ID" value="ENSOGAP00000008252.2"/>
    <property type="gene ID" value="ENSOGAG00000009210.2"/>
</dbReference>
<dbReference type="OMA" id="NQFSHTS"/>
<sequence>MFTRHTLFRQFAVLADTSFNYVKVKPLIVQSKLNLTGVISSSTGEHGSSLDNKYVDIVNDQLSYAPSGREKRKGKEKKNKENQFSHTSKPETIF</sequence>
<name>H0X039_OTOGA</name>
<dbReference type="InterPro" id="IPR031711">
    <property type="entry name" value="DUF4724"/>
</dbReference>
<dbReference type="EMBL" id="AAQR03044210">
    <property type="status" value="NOT_ANNOTATED_CDS"/>
    <property type="molecule type" value="Genomic_DNA"/>
</dbReference>
<keyword evidence="4" id="KW-1185">Reference proteome</keyword>
<evidence type="ECO:0000256" key="1">
    <source>
        <dbReference type="SAM" id="MobiDB-lite"/>
    </source>
</evidence>
<dbReference type="eggNOG" id="ENOG502TDG5">
    <property type="taxonomic scope" value="Eukaryota"/>
</dbReference>
<dbReference type="Proteomes" id="UP000005225">
    <property type="component" value="Unassembled WGS sequence"/>
</dbReference>
<organism evidence="3 4">
    <name type="scientific">Otolemur garnettii</name>
    <name type="common">Small-eared galago</name>
    <name type="synonym">Garnett's greater bushbaby</name>
    <dbReference type="NCBI Taxonomy" id="30611"/>
    <lineage>
        <taxon>Eukaryota</taxon>
        <taxon>Metazoa</taxon>
        <taxon>Chordata</taxon>
        <taxon>Craniata</taxon>
        <taxon>Vertebrata</taxon>
        <taxon>Euteleostomi</taxon>
        <taxon>Mammalia</taxon>
        <taxon>Eutheria</taxon>
        <taxon>Euarchontoglires</taxon>
        <taxon>Primates</taxon>
        <taxon>Strepsirrhini</taxon>
        <taxon>Lorisiformes</taxon>
        <taxon>Galagidae</taxon>
        <taxon>Otolemur</taxon>
    </lineage>
</organism>
<dbReference type="AlphaFoldDB" id="H0X039"/>
<dbReference type="InParanoid" id="H0X039"/>
<reference evidence="4" key="1">
    <citation type="submission" date="2011-03" db="EMBL/GenBank/DDBJ databases">
        <title>Version 3 of the genome sequence of Otolemur garnettii (Bushbaby).</title>
        <authorList>
            <consortium name="The Broad Institute Genome Sequencing Platform"/>
            <person name="Di Palma F."/>
            <person name="Johnson J."/>
            <person name="Lander E.S."/>
            <person name="Lindblad-Toh K."/>
            <person name="Jaffe D.B."/>
            <person name="Gnerre S."/>
            <person name="MacCallum I."/>
            <person name="Przybylski D."/>
            <person name="Ribeiro F.J."/>
            <person name="Burton J.N."/>
            <person name="Walker B.J."/>
            <person name="Sharpe T."/>
            <person name="Hall G."/>
        </authorList>
    </citation>
    <scope>NUCLEOTIDE SEQUENCE [LARGE SCALE GENOMIC DNA]</scope>
</reference>
<accession>H0X039</accession>
<dbReference type="PANTHER" id="PTHR22382:SF7">
    <property type="entry name" value="RIKEN CDNA 4921504E06 GENE"/>
    <property type="match status" value="1"/>
</dbReference>